<evidence type="ECO:0000259" key="2">
    <source>
        <dbReference type="Pfam" id="PF17109"/>
    </source>
</evidence>
<dbReference type="Gene3D" id="3.40.50.300">
    <property type="entry name" value="P-loop containing nucleotide triphosphate hydrolases"/>
    <property type="match status" value="1"/>
</dbReference>
<evidence type="ECO:0000313" key="4">
    <source>
        <dbReference type="EMBL" id="OKP10967.1"/>
    </source>
</evidence>
<organism evidence="4 5">
    <name type="scientific">Penicillium subrubescens</name>
    <dbReference type="NCBI Taxonomy" id="1316194"/>
    <lineage>
        <taxon>Eukaryota</taxon>
        <taxon>Fungi</taxon>
        <taxon>Dikarya</taxon>
        <taxon>Ascomycota</taxon>
        <taxon>Pezizomycotina</taxon>
        <taxon>Eurotiomycetes</taxon>
        <taxon>Eurotiomycetidae</taxon>
        <taxon>Eurotiales</taxon>
        <taxon>Aspergillaceae</taxon>
        <taxon>Penicillium</taxon>
    </lineage>
</organism>
<evidence type="ECO:0008006" key="6">
    <source>
        <dbReference type="Google" id="ProtNLM"/>
    </source>
</evidence>
<protein>
    <recommendedName>
        <fullName evidence="6">Vegetative incompatibility protein HET-E-1</fullName>
    </recommendedName>
</protein>
<dbReference type="OrthoDB" id="448455at2759"/>
<dbReference type="SUPFAM" id="SSF52540">
    <property type="entry name" value="P-loop containing nucleoside triphosphate hydrolases"/>
    <property type="match status" value="1"/>
</dbReference>
<dbReference type="SUPFAM" id="SSF48452">
    <property type="entry name" value="TPR-like"/>
    <property type="match status" value="1"/>
</dbReference>
<name>A0A1Q5UER5_9EURO</name>
<feature type="domain" description="Fungal STAND N-terminal Goodbye" evidence="2">
    <location>
        <begin position="17"/>
        <end position="137"/>
    </location>
</feature>
<feature type="domain" description="Nephrocystin 3-like N-terminal" evidence="3">
    <location>
        <begin position="268"/>
        <end position="433"/>
    </location>
</feature>
<dbReference type="InterPro" id="IPR011990">
    <property type="entry name" value="TPR-like_helical_dom_sf"/>
</dbReference>
<dbReference type="Proteomes" id="UP000186955">
    <property type="component" value="Unassembled WGS sequence"/>
</dbReference>
<evidence type="ECO:0000313" key="5">
    <source>
        <dbReference type="Proteomes" id="UP000186955"/>
    </source>
</evidence>
<accession>A0A1Q5UER5</accession>
<evidence type="ECO:0000259" key="3">
    <source>
        <dbReference type="Pfam" id="PF24883"/>
    </source>
</evidence>
<keyword evidence="5" id="KW-1185">Reference proteome</keyword>
<dbReference type="EMBL" id="MNBE01000310">
    <property type="protein sequence ID" value="OKP10967.1"/>
    <property type="molecule type" value="Genomic_DNA"/>
</dbReference>
<comment type="caution">
    <text evidence="4">The sequence shown here is derived from an EMBL/GenBank/DDBJ whole genome shotgun (WGS) entry which is preliminary data.</text>
</comment>
<dbReference type="PANTHER" id="PTHR10039:SF17">
    <property type="entry name" value="FUNGAL STAND N-TERMINAL GOODBYE DOMAIN-CONTAINING PROTEIN-RELATED"/>
    <property type="match status" value="1"/>
</dbReference>
<dbReference type="Gene3D" id="1.25.40.10">
    <property type="entry name" value="Tetratricopeptide repeat domain"/>
    <property type="match status" value="1"/>
</dbReference>
<sequence>MAILPANQRDDKLSSLWQAACTDYANETGTTLSDEELRSLRGPEDLSRQLDNERNNFEDFRVKRRPLLHAMQTVLVPFESFGDLIAGVAAAAFPPASSIMGAMLLLVRAARKVSEAFDMIMDLFRKLGHFALRLDSYKGVPLSEGMKVIIVKVLVNFLRVCAVSQKLFRKGSLKARLTKWAKNAIVEDTEVSSLLGELEELTSQEHMMVSAHGLNITHQAFRNTEELLERDDRRRDQEKLEKVKAALHPVSASSKVLSFINENRIPGSGSWVEDRLRTWWQGTQPLLWLHGGPGVGKSHLASKIITGLSSGEFSATAPLVASFFCRNNDVDLRSVNKALRTLVWQVATQSPSFATRVEEFCLKEDTENTYDMWRKLLLESLTETPSVETCFVIDGLDEAEPEELDVLASLLEKSFSEGDTETRPHLRIVLLSRDSVRPVLEAHSLDWIPEIEVGNNENKNDLHEYVSQKLQTTKMFRSAPDLREEIVKEVSREAEGLWEWANLVIKAVLRCRTKEQIQKIIRTTPRGISAMLSQELQRLSRELSLSGEASNDDYSIEEAATQIDQLNVLLSFVTLAQKPLTFRQLEIMLQIIFKEEVLNLEDDIRSLYSSLFQIRHDVDEYKWETDVVILRHSSFYDYFRTSQKSGLIHVNVEQTEANFLYVILQTFREVHKPRSELGPEELYLGDVRPYADKFLAWHLMRATPEAAGQRREDISTLFQDLFIQEKYMNWLVTVVQMRDFAKYCFYPSSHVSDAAEFWLYAEDRITTNERADLVLNWLLPETRQRFEENARSSEDASDTCPFTVLFSFMVCSWFRLWLTPDEIKEDDGWPAALPRLLKLYSVMATVDEESDENEGLKKLLPMRWGNTGVSVIFEAAELHKFEHTAMWHARVAQALLLQYHHQEAREQFRAILDDDKMADALNEQDLSVVHRDLARACTEIGRHEEALSHMELAESIRLPGDEDHSDQDRVGRLLNLAQLKYRAKQRESAISTANEAWQELLASREHWWYPEFLSFFDIFLELRQPQLLETVLDYAAKHFEGTNSERPKYMDLEYYIFDTFNDKPRTMYSVFQIVLKEDDQRCLSHLAKAMKKTDTLTKEDHNIAQLKYLIATVLFDKGQLDLGIQGWCQVFTAAYSPTDNTWGNENYRERSLAHLVELCLSDTDIPSSESFPITLGTAADSSDACLIISSWLQNHGDPNNARHVLRGRVKACVALLSDDDPTNDEDAFISLFKTFMIDSGSEEDLGAALYWIKQDNERLIKRYDDEERDAEKSKDGAGLVGSLGKTNLEDNSEDMNSADSLDALNIWFTCDALTMCSICTQQIKSIHGWYYCRSCPYKTCCRECSGKHQRIGNSSGLYKCLGVCDDEHNFFYTGGLLQTAERVPDGMVPVVSSDGDRNAIWIEDWKDGLAKKWETADFTFDGGLSAWCIRVLPEPQRTRWATMFKS</sequence>
<evidence type="ECO:0000256" key="1">
    <source>
        <dbReference type="ARBA" id="ARBA00022737"/>
    </source>
</evidence>
<gene>
    <name evidence="4" type="ORF">PENSUB_3787</name>
</gene>
<dbReference type="InterPro" id="IPR056884">
    <property type="entry name" value="NPHP3-like_N"/>
</dbReference>
<dbReference type="Pfam" id="PF24883">
    <property type="entry name" value="NPHP3_N"/>
    <property type="match status" value="1"/>
</dbReference>
<reference evidence="4 5" key="1">
    <citation type="submission" date="2016-10" db="EMBL/GenBank/DDBJ databases">
        <title>Genome sequence of the ascomycete fungus Penicillium subrubescens.</title>
        <authorList>
            <person name="De Vries R.P."/>
            <person name="Peng M."/>
            <person name="Dilokpimol A."/>
            <person name="Hilden K."/>
            <person name="Makela M.R."/>
            <person name="Grigoriev I."/>
            <person name="Riley R."/>
            <person name="Granchi Z."/>
        </authorList>
    </citation>
    <scope>NUCLEOTIDE SEQUENCE [LARGE SCALE GENOMIC DNA]</scope>
    <source>
        <strain evidence="4 5">CBS 132785</strain>
    </source>
</reference>
<dbReference type="InterPro" id="IPR031350">
    <property type="entry name" value="Goodbye_dom"/>
</dbReference>
<keyword evidence="1" id="KW-0677">Repeat</keyword>
<proteinExistence type="predicted"/>
<dbReference type="PANTHER" id="PTHR10039">
    <property type="entry name" value="AMELOGENIN"/>
    <property type="match status" value="1"/>
</dbReference>
<dbReference type="Pfam" id="PF17109">
    <property type="entry name" value="Goodbye"/>
    <property type="match status" value="1"/>
</dbReference>
<dbReference type="InterPro" id="IPR027417">
    <property type="entry name" value="P-loop_NTPase"/>
</dbReference>